<dbReference type="Proteomes" id="UP000248146">
    <property type="component" value="Unassembled WGS sequence"/>
</dbReference>
<protein>
    <submittedName>
        <fullName evidence="1">Uncharacterized protein</fullName>
    </submittedName>
</protein>
<dbReference type="AlphaFoldDB" id="A0A2V4MHH8"/>
<accession>A0A2V4MHH8</accession>
<dbReference type="RefSeq" id="WP_110680647.1">
    <property type="nucleotide sequence ID" value="NZ_QJRX01000001.1"/>
</dbReference>
<evidence type="ECO:0000313" key="2">
    <source>
        <dbReference type="Proteomes" id="UP000248146"/>
    </source>
</evidence>
<proteinExistence type="predicted"/>
<reference evidence="1 2" key="1">
    <citation type="submission" date="2018-06" db="EMBL/GenBank/DDBJ databases">
        <title>Pseudomonas diversity within urban Lake Michigan freshwaters.</title>
        <authorList>
            <person name="Batrich M."/>
            <person name="Hatzopoulos T."/>
            <person name="Putonti C."/>
        </authorList>
    </citation>
    <scope>NUCLEOTIDE SEQUENCE [LARGE SCALE GENOMIC DNA]</scope>
    <source>
        <strain evidence="1 2">MB-090714</strain>
    </source>
</reference>
<organism evidence="1 2">
    <name type="scientific">Aquipseudomonas alcaligenes</name>
    <name type="common">Pseudomonas alcaligenes</name>
    <dbReference type="NCBI Taxonomy" id="43263"/>
    <lineage>
        <taxon>Bacteria</taxon>
        <taxon>Pseudomonadati</taxon>
        <taxon>Pseudomonadota</taxon>
        <taxon>Gammaproteobacteria</taxon>
        <taxon>Pseudomonadales</taxon>
        <taxon>Pseudomonadaceae</taxon>
        <taxon>Aquipseudomonas</taxon>
    </lineage>
</organism>
<evidence type="ECO:0000313" key="1">
    <source>
        <dbReference type="EMBL" id="PYC29506.1"/>
    </source>
</evidence>
<name>A0A2V4MHH8_AQUAC</name>
<comment type="caution">
    <text evidence="1">The sequence shown here is derived from an EMBL/GenBank/DDBJ whole genome shotgun (WGS) entry which is preliminary data.</text>
</comment>
<dbReference type="OrthoDB" id="7011299at2"/>
<dbReference type="EMBL" id="QJRX01000001">
    <property type="protein sequence ID" value="PYC29506.1"/>
    <property type="molecule type" value="Genomic_DNA"/>
</dbReference>
<sequence>MKYYYIVAGKDLYPAEPHSSEWPKLIGYRFVHKTFLFMEGKGHGLMGAEIDQHSPSLSKWQDLFVTLDIEWFLDFLRLNTFSDESDFLSKLTAIRGQPEIISY</sequence>
<gene>
    <name evidence="1" type="ORF">DMO17_02095</name>
</gene>